<name>A0A6M3XZA9_9ZZZZ</name>
<sequence>MNQNQPPIQCPQCNGRIILKQGKKQDGSFYKFYGCENFMTLGCRYTWRPAPIQKVAPAQPDLIKGLGIIRGDIKRLEEKIEEIAQIIRRFKSEEKIVVYPSEEELPYAKEDMPDLDKKTEPRELEEEL</sequence>
<organism evidence="2">
    <name type="scientific">viral metagenome</name>
    <dbReference type="NCBI Taxonomy" id="1070528"/>
    <lineage>
        <taxon>unclassified sequences</taxon>
        <taxon>metagenomes</taxon>
        <taxon>organismal metagenomes</taxon>
    </lineage>
</organism>
<proteinExistence type="predicted"/>
<protein>
    <submittedName>
        <fullName evidence="2">Putative topoisomerase DNA binding C4 zinc finger protein</fullName>
    </submittedName>
</protein>
<dbReference type="EMBL" id="MT145065">
    <property type="protein sequence ID" value="QJI03183.1"/>
    <property type="molecule type" value="Genomic_DNA"/>
</dbReference>
<dbReference type="AlphaFoldDB" id="A0A6M3XZA9"/>
<dbReference type="Gene3D" id="3.30.65.10">
    <property type="entry name" value="Bacterial Topoisomerase I, domain 1"/>
    <property type="match status" value="1"/>
</dbReference>
<accession>A0A6M3XZA9</accession>
<evidence type="ECO:0000256" key="1">
    <source>
        <dbReference type="SAM" id="MobiDB-lite"/>
    </source>
</evidence>
<feature type="compositionally biased region" description="Basic and acidic residues" evidence="1">
    <location>
        <begin position="107"/>
        <end position="122"/>
    </location>
</feature>
<evidence type="ECO:0000313" key="2">
    <source>
        <dbReference type="EMBL" id="QJI03183.1"/>
    </source>
</evidence>
<reference evidence="2" key="1">
    <citation type="submission" date="2020-03" db="EMBL/GenBank/DDBJ databases">
        <title>The deep terrestrial virosphere.</title>
        <authorList>
            <person name="Holmfeldt K."/>
            <person name="Nilsson E."/>
            <person name="Simone D."/>
            <person name="Lopez-Fernandez M."/>
            <person name="Wu X."/>
            <person name="de Brujin I."/>
            <person name="Lundin D."/>
            <person name="Andersson A."/>
            <person name="Bertilsson S."/>
            <person name="Dopson M."/>
        </authorList>
    </citation>
    <scope>NUCLEOTIDE SEQUENCE</scope>
    <source>
        <strain evidence="2">TM448B04171</strain>
    </source>
</reference>
<dbReference type="GO" id="GO:0016853">
    <property type="term" value="F:isomerase activity"/>
    <property type="evidence" value="ECO:0007669"/>
    <property type="project" value="UniProtKB-KW"/>
</dbReference>
<keyword evidence="2" id="KW-0413">Isomerase</keyword>
<gene>
    <name evidence="2" type="ORF">TM448B04171_0011</name>
</gene>
<feature type="region of interest" description="Disordered" evidence="1">
    <location>
        <begin position="107"/>
        <end position="128"/>
    </location>
</feature>